<feature type="transmembrane region" description="Helical" evidence="1">
    <location>
        <begin position="146"/>
        <end position="166"/>
    </location>
</feature>
<protein>
    <submittedName>
        <fullName evidence="2">Uncharacterized protein</fullName>
    </submittedName>
</protein>
<dbReference type="EMBL" id="BSYO01000006">
    <property type="protein sequence ID" value="GMH06126.1"/>
    <property type="molecule type" value="Genomic_DNA"/>
</dbReference>
<sequence length="169" mass="18367">MVDEWRALSSYGFFAKGVPEFWMVDSCRCWWLNQDRKLQWPLLSIESAADGAVTTSGVGGSVACEVTELLVSGNFILTVVLPCVLVLERLHPAGCNVWGGSLVVCPCWLNSTPGIWGSACRLLLHLDAVLLLAVLNFGPMLAGATFVAGAICWWALILQMALTGWLNRL</sequence>
<proteinExistence type="predicted"/>
<keyword evidence="1" id="KW-1133">Transmembrane helix</keyword>
<evidence type="ECO:0000313" key="3">
    <source>
        <dbReference type="Proteomes" id="UP001279734"/>
    </source>
</evidence>
<keyword evidence="3" id="KW-1185">Reference proteome</keyword>
<dbReference type="AlphaFoldDB" id="A0AAD3S8R3"/>
<dbReference type="Proteomes" id="UP001279734">
    <property type="component" value="Unassembled WGS sequence"/>
</dbReference>
<keyword evidence="1" id="KW-0472">Membrane</keyword>
<reference evidence="2" key="1">
    <citation type="submission" date="2023-05" db="EMBL/GenBank/DDBJ databases">
        <title>Nepenthes gracilis genome sequencing.</title>
        <authorList>
            <person name="Fukushima K."/>
        </authorList>
    </citation>
    <scope>NUCLEOTIDE SEQUENCE</scope>
    <source>
        <strain evidence="2">SING2019-196</strain>
    </source>
</reference>
<organism evidence="2 3">
    <name type="scientific">Nepenthes gracilis</name>
    <name type="common">Slender pitcher plant</name>
    <dbReference type="NCBI Taxonomy" id="150966"/>
    <lineage>
        <taxon>Eukaryota</taxon>
        <taxon>Viridiplantae</taxon>
        <taxon>Streptophyta</taxon>
        <taxon>Embryophyta</taxon>
        <taxon>Tracheophyta</taxon>
        <taxon>Spermatophyta</taxon>
        <taxon>Magnoliopsida</taxon>
        <taxon>eudicotyledons</taxon>
        <taxon>Gunneridae</taxon>
        <taxon>Pentapetalae</taxon>
        <taxon>Caryophyllales</taxon>
        <taxon>Nepenthaceae</taxon>
        <taxon>Nepenthes</taxon>
    </lineage>
</organism>
<name>A0AAD3S8R3_NEPGR</name>
<gene>
    <name evidence="2" type="ORF">Nepgr_007966</name>
</gene>
<keyword evidence="1" id="KW-0812">Transmembrane</keyword>
<evidence type="ECO:0000256" key="1">
    <source>
        <dbReference type="SAM" id="Phobius"/>
    </source>
</evidence>
<accession>A0AAD3S8R3</accession>
<comment type="caution">
    <text evidence="2">The sequence shown here is derived from an EMBL/GenBank/DDBJ whole genome shotgun (WGS) entry which is preliminary data.</text>
</comment>
<evidence type="ECO:0000313" key="2">
    <source>
        <dbReference type="EMBL" id="GMH06126.1"/>
    </source>
</evidence>